<protein>
    <submittedName>
        <fullName evidence="1">Uncharacterized protein</fullName>
    </submittedName>
</protein>
<dbReference type="Proteomes" id="UP000199017">
    <property type="component" value="Unassembled WGS sequence"/>
</dbReference>
<gene>
    <name evidence="1" type="ORF">SAMN05216352_113129</name>
</gene>
<accession>A0A1G8P5L1</accession>
<keyword evidence="2" id="KW-1185">Reference proteome</keyword>
<proteinExistence type="predicted"/>
<sequence length="65" mass="7868">MLKSAIYFPPRKRPEYTKETRRKHLLRMLEENEQKLRKWEKREEGADYGVKTAAFDSGITEKRIL</sequence>
<organism evidence="1 2">
    <name type="scientific">Alteribacillus bidgolensis</name>
    <dbReference type="NCBI Taxonomy" id="930129"/>
    <lineage>
        <taxon>Bacteria</taxon>
        <taxon>Bacillati</taxon>
        <taxon>Bacillota</taxon>
        <taxon>Bacilli</taxon>
        <taxon>Bacillales</taxon>
        <taxon>Bacillaceae</taxon>
        <taxon>Alteribacillus</taxon>
    </lineage>
</organism>
<dbReference type="STRING" id="930129.SAMN05216352_113129"/>
<evidence type="ECO:0000313" key="1">
    <source>
        <dbReference type="EMBL" id="SDI87722.1"/>
    </source>
</evidence>
<evidence type="ECO:0000313" key="2">
    <source>
        <dbReference type="Proteomes" id="UP000199017"/>
    </source>
</evidence>
<name>A0A1G8P5L1_9BACI</name>
<dbReference type="AlphaFoldDB" id="A0A1G8P5L1"/>
<reference evidence="1 2" key="1">
    <citation type="submission" date="2016-10" db="EMBL/GenBank/DDBJ databases">
        <authorList>
            <person name="de Groot N.N."/>
        </authorList>
    </citation>
    <scope>NUCLEOTIDE SEQUENCE [LARGE SCALE GENOMIC DNA]</scope>
    <source>
        <strain evidence="2">P4B,CCM 7963,CECT 7998,DSM 25260,IBRC-M 10614,KCTC 13821</strain>
    </source>
</reference>
<dbReference type="EMBL" id="FNDU01000013">
    <property type="protein sequence ID" value="SDI87722.1"/>
    <property type="molecule type" value="Genomic_DNA"/>
</dbReference>
<dbReference type="RefSeq" id="WP_170031395.1">
    <property type="nucleotide sequence ID" value="NZ_FNDU01000013.1"/>
</dbReference>